<evidence type="ECO:0000256" key="1">
    <source>
        <dbReference type="SAM" id="MobiDB-lite"/>
    </source>
</evidence>
<proteinExistence type="predicted"/>
<dbReference type="AlphaFoldDB" id="A0AAE0A6B1"/>
<dbReference type="EMBL" id="JANJYJ010000006">
    <property type="protein sequence ID" value="KAK3204622.1"/>
    <property type="molecule type" value="Genomic_DNA"/>
</dbReference>
<dbReference type="Proteomes" id="UP001281410">
    <property type="component" value="Unassembled WGS sequence"/>
</dbReference>
<name>A0AAE0A6B1_9ROSI</name>
<protein>
    <recommendedName>
        <fullName evidence="2">DUF1985 domain-containing protein</fullName>
    </recommendedName>
</protein>
<feature type="compositionally biased region" description="Acidic residues" evidence="1">
    <location>
        <begin position="176"/>
        <end position="187"/>
    </location>
</feature>
<organism evidence="3 4">
    <name type="scientific">Dipteronia sinensis</name>
    <dbReference type="NCBI Taxonomy" id="43782"/>
    <lineage>
        <taxon>Eukaryota</taxon>
        <taxon>Viridiplantae</taxon>
        <taxon>Streptophyta</taxon>
        <taxon>Embryophyta</taxon>
        <taxon>Tracheophyta</taxon>
        <taxon>Spermatophyta</taxon>
        <taxon>Magnoliopsida</taxon>
        <taxon>eudicotyledons</taxon>
        <taxon>Gunneridae</taxon>
        <taxon>Pentapetalae</taxon>
        <taxon>rosids</taxon>
        <taxon>malvids</taxon>
        <taxon>Sapindales</taxon>
        <taxon>Sapindaceae</taxon>
        <taxon>Hippocastanoideae</taxon>
        <taxon>Acereae</taxon>
        <taxon>Dipteronia</taxon>
    </lineage>
</organism>
<dbReference type="InterPro" id="IPR015410">
    <property type="entry name" value="DUF1985"/>
</dbReference>
<evidence type="ECO:0000259" key="2">
    <source>
        <dbReference type="Pfam" id="PF09331"/>
    </source>
</evidence>
<dbReference type="Pfam" id="PF09331">
    <property type="entry name" value="DUF1985"/>
    <property type="match status" value="1"/>
</dbReference>
<comment type="caution">
    <text evidence="3">The sequence shown here is derived from an EMBL/GenBank/DDBJ whole genome shotgun (WGS) entry which is preliminary data.</text>
</comment>
<evidence type="ECO:0000313" key="4">
    <source>
        <dbReference type="Proteomes" id="UP001281410"/>
    </source>
</evidence>
<accession>A0AAE0A6B1</accession>
<keyword evidence="4" id="KW-1185">Reference proteome</keyword>
<dbReference type="PANTHER" id="PTHR48449">
    <property type="entry name" value="DUF1985 DOMAIN-CONTAINING PROTEIN"/>
    <property type="match status" value="1"/>
</dbReference>
<feature type="domain" description="DUF1985" evidence="2">
    <location>
        <begin position="2"/>
        <end position="115"/>
    </location>
</feature>
<sequence>MVRFGKREFCLCTGLRFNRLSEIALREYEVVSDGIHARYFQGRKKVVIAELKAQFMVEYFERPHDALKLALVLFAKWVLFGQDDRNQVSYWLFSLVEDVKAFNNFEWGYYIFKMSLHYIHLGFKLTGILELLPTERELQKYYWRYIDVDLSEGPSGSRVWVTRLSNPTRGSAGQATDDDGGGSEVGDDDQRQDEQDWQDAKGCINDMVDDDERLYQKNMHGDDISDIDSSNLPIVLCADLSSLELAGPLEVALTPALAV</sequence>
<reference evidence="3" key="1">
    <citation type="journal article" date="2023" name="Plant J.">
        <title>Genome sequences and population genomics provide insights into the demographic history, inbreeding, and mutation load of two 'living fossil' tree species of Dipteronia.</title>
        <authorList>
            <person name="Feng Y."/>
            <person name="Comes H.P."/>
            <person name="Chen J."/>
            <person name="Zhu S."/>
            <person name="Lu R."/>
            <person name="Zhang X."/>
            <person name="Li P."/>
            <person name="Qiu J."/>
            <person name="Olsen K.M."/>
            <person name="Qiu Y."/>
        </authorList>
    </citation>
    <scope>NUCLEOTIDE SEQUENCE</scope>
    <source>
        <strain evidence="3">NBL</strain>
    </source>
</reference>
<dbReference type="PANTHER" id="PTHR48449:SF1">
    <property type="entry name" value="DUF1985 DOMAIN-CONTAINING PROTEIN"/>
    <property type="match status" value="1"/>
</dbReference>
<evidence type="ECO:0000313" key="3">
    <source>
        <dbReference type="EMBL" id="KAK3204622.1"/>
    </source>
</evidence>
<gene>
    <name evidence="3" type="ORF">Dsin_018668</name>
</gene>
<feature type="region of interest" description="Disordered" evidence="1">
    <location>
        <begin position="166"/>
        <end position="201"/>
    </location>
</feature>